<evidence type="ECO:0000256" key="1">
    <source>
        <dbReference type="SAM" id="Phobius"/>
    </source>
</evidence>
<reference evidence="2 3" key="1">
    <citation type="submission" date="2020-04" db="EMBL/GenBank/DDBJ databases">
        <title>Genomic insights into acetone-butanol-ethanol (ABE) fermentation by sequencing solventogenic clostridia strains.</title>
        <authorList>
            <person name="Brown S."/>
        </authorList>
    </citation>
    <scope>NUCLEOTIDE SEQUENCE [LARGE SCALE GENOMIC DNA]</scope>
    <source>
        <strain evidence="2 3">DJ011</strain>
    </source>
</reference>
<comment type="caution">
    <text evidence="2">The sequence shown here is derived from an EMBL/GenBank/DDBJ whole genome shotgun (WGS) entry which is preliminary data.</text>
</comment>
<keyword evidence="1" id="KW-0812">Transmembrane</keyword>
<feature type="transmembrane region" description="Helical" evidence="1">
    <location>
        <begin position="72"/>
        <end position="91"/>
    </location>
</feature>
<keyword evidence="1" id="KW-0472">Membrane</keyword>
<feature type="transmembrane region" description="Helical" evidence="1">
    <location>
        <begin position="5"/>
        <end position="21"/>
    </location>
</feature>
<keyword evidence="3" id="KW-1185">Reference proteome</keyword>
<dbReference type="RefSeq" id="WP_035148024.1">
    <property type="nucleotide sequence ID" value="NZ_JAAZWO010000029.1"/>
</dbReference>
<proteinExistence type="predicted"/>
<sequence>MKSFFWGITVEFLILAISFLIKEFNFFLLATGLLAFGSLFISGVIYGVIKDNFYRNTIYEGKNERALRINRAMKVFFFSLPSTATFFTSILL</sequence>
<accession>A0A923J322</accession>
<organism evidence="2 3">
    <name type="scientific">Clostridium tetanomorphum</name>
    <dbReference type="NCBI Taxonomy" id="1553"/>
    <lineage>
        <taxon>Bacteria</taxon>
        <taxon>Bacillati</taxon>
        <taxon>Bacillota</taxon>
        <taxon>Clostridia</taxon>
        <taxon>Eubacteriales</taxon>
        <taxon>Clostridiaceae</taxon>
        <taxon>Clostridium</taxon>
    </lineage>
</organism>
<evidence type="ECO:0000313" key="3">
    <source>
        <dbReference type="Proteomes" id="UP000563151"/>
    </source>
</evidence>
<keyword evidence="1" id="KW-1133">Transmembrane helix</keyword>
<feature type="transmembrane region" description="Helical" evidence="1">
    <location>
        <begin position="27"/>
        <end position="49"/>
    </location>
</feature>
<evidence type="ECO:0000313" key="2">
    <source>
        <dbReference type="EMBL" id="MBC2399518.1"/>
    </source>
</evidence>
<dbReference type="Proteomes" id="UP000563151">
    <property type="component" value="Unassembled WGS sequence"/>
</dbReference>
<gene>
    <name evidence="2" type="ORF">HGG79_17325</name>
</gene>
<dbReference type="EMBL" id="JAAZWO010000029">
    <property type="protein sequence ID" value="MBC2399518.1"/>
    <property type="molecule type" value="Genomic_DNA"/>
</dbReference>
<name>A0A923J322_CLOTT</name>
<protein>
    <submittedName>
        <fullName evidence="2">Uncharacterized protein</fullName>
    </submittedName>
</protein>
<dbReference type="AlphaFoldDB" id="A0A923J322"/>